<name>A0A7S0RVH4_9CHLO</name>
<dbReference type="Gene3D" id="3.30.470.20">
    <property type="entry name" value="ATP-grasp fold, B domain"/>
    <property type="match status" value="1"/>
</dbReference>
<organism evidence="14">
    <name type="scientific">Chlamydomonas leiostraca</name>
    <dbReference type="NCBI Taxonomy" id="1034604"/>
    <lineage>
        <taxon>Eukaryota</taxon>
        <taxon>Viridiplantae</taxon>
        <taxon>Chlorophyta</taxon>
        <taxon>core chlorophytes</taxon>
        <taxon>Chlorophyceae</taxon>
        <taxon>CS clade</taxon>
        <taxon>Chlamydomonadales</taxon>
        <taxon>Chlamydomonadaceae</taxon>
        <taxon>Chlamydomonas</taxon>
    </lineage>
</organism>
<gene>
    <name evidence="14" type="ORF">CLEI1391_LOCUS14190</name>
</gene>
<dbReference type="PROSITE" id="PS51221">
    <property type="entry name" value="TTL"/>
    <property type="match status" value="1"/>
</dbReference>
<dbReference type="InterPro" id="IPR011761">
    <property type="entry name" value="ATP-grasp"/>
</dbReference>
<reference evidence="14" key="1">
    <citation type="submission" date="2021-01" db="EMBL/GenBank/DDBJ databases">
        <authorList>
            <person name="Corre E."/>
            <person name="Pelletier E."/>
            <person name="Niang G."/>
            <person name="Scheremetjew M."/>
            <person name="Finn R."/>
            <person name="Kale V."/>
            <person name="Holt S."/>
            <person name="Cochrane G."/>
            <person name="Meng A."/>
            <person name="Brown T."/>
            <person name="Cohen L."/>
        </authorList>
    </citation>
    <scope>NUCLEOTIDE SEQUENCE</scope>
    <source>
        <strain evidence="14">SAG 11-49</strain>
    </source>
</reference>
<dbReference type="AlphaFoldDB" id="A0A7S0RVH4"/>
<accession>A0A7S0RVH4</accession>
<dbReference type="GO" id="GO:0046872">
    <property type="term" value="F:metal ion binding"/>
    <property type="evidence" value="ECO:0007669"/>
    <property type="project" value="InterPro"/>
</dbReference>
<dbReference type="GO" id="GO:0070740">
    <property type="term" value="F:tubulin-glutamic acid ligase activity"/>
    <property type="evidence" value="ECO:0007669"/>
    <property type="project" value="TreeGrafter"/>
</dbReference>
<dbReference type="EMBL" id="HBFB01025300">
    <property type="protein sequence ID" value="CAD8688845.1"/>
    <property type="molecule type" value="Transcribed_RNA"/>
</dbReference>
<keyword evidence="7 11" id="KW-0067">ATP-binding</keyword>
<evidence type="ECO:0000256" key="2">
    <source>
        <dbReference type="ARBA" id="ARBA00006118"/>
    </source>
</evidence>
<keyword evidence="3" id="KW-0963">Cytoplasm</keyword>
<evidence type="ECO:0000256" key="6">
    <source>
        <dbReference type="ARBA" id="ARBA00022741"/>
    </source>
</evidence>
<feature type="compositionally biased region" description="Basic and acidic residues" evidence="12">
    <location>
        <begin position="396"/>
        <end position="409"/>
    </location>
</feature>
<proteinExistence type="inferred from homology"/>
<feature type="region of interest" description="Disordered" evidence="12">
    <location>
        <begin position="396"/>
        <end position="454"/>
    </location>
</feature>
<evidence type="ECO:0000259" key="13">
    <source>
        <dbReference type="PROSITE" id="PS50975"/>
    </source>
</evidence>
<comment type="subcellular location">
    <subcellularLocation>
        <location evidence="1">Cytoplasm</location>
        <location evidence="1">Cytoskeleton</location>
        <location evidence="1">Cilium basal body</location>
    </subcellularLocation>
</comment>
<dbReference type="GO" id="GO:0000226">
    <property type="term" value="P:microtubule cytoskeleton organization"/>
    <property type="evidence" value="ECO:0007669"/>
    <property type="project" value="TreeGrafter"/>
</dbReference>
<evidence type="ECO:0000256" key="7">
    <source>
        <dbReference type="ARBA" id="ARBA00022840"/>
    </source>
</evidence>
<keyword evidence="4" id="KW-0436">Ligase</keyword>
<dbReference type="InterPro" id="IPR004344">
    <property type="entry name" value="TTL/TTLL_fam"/>
</dbReference>
<dbReference type="GO" id="GO:0015631">
    <property type="term" value="F:tubulin binding"/>
    <property type="evidence" value="ECO:0007669"/>
    <property type="project" value="TreeGrafter"/>
</dbReference>
<keyword evidence="8" id="KW-0969">Cilium</keyword>
<keyword evidence="5" id="KW-0493">Microtubule</keyword>
<evidence type="ECO:0000256" key="3">
    <source>
        <dbReference type="ARBA" id="ARBA00022490"/>
    </source>
</evidence>
<keyword evidence="10" id="KW-0966">Cell projection</keyword>
<keyword evidence="6 11" id="KW-0547">Nucleotide-binding</keyword>
<keyword evidence="9" id="KW-0206">Cytoskeleton</keyword>
<dbReference type="PROSITE" id="PS50975">
    <property type="entry name" value="ATP_GRASP"/>
    <property type="match status" value="1"/>
</dbReference>
<evidence type="ECO:0000256" key="5">
    <source>
        <dbReference type="ARBA" id="ARBA00022701"/>
    </source>
</evidence>
<dbReference type="Pfam" id="PF03133">
    <property type="entry name" value="TTL"/>
    <property type="match status" value="1"/>
</dbReference>
<feature type="domain" description="ATP-grasp" evidence="13">
    <location>
        <begin position="96"/>
        <end position="352"/>
    </location>
</feature>
<dbReference type="PANTHER" id="PTHR12241">
    <property type="entry name" value="TUBULIN POLYGLUTAMYLASE"/>
    <property type="match status" value="1"/>
</dbReference>
<dbReference type="GO" id="GO:0005524">
    <property type="term" value="F:ATP binding"/>
    <property type="evidence" value="ECO:0007669"/>
    <property type="project" value="UniProtKB-UniRule"/>
</dbReference>
<evidence type="ECO:0000256" key="4">
    <source>
        <dbReference type="ARBA" id="ARBA00022598"/>
    </source>
</evidence>
<evidence type="ECO:0000256" key="11">
    <source>
        <dbReference type="PROSITE-ProRule" id="PRU00409"/>
    </source>
</evidence>
<dbReference type="GO" id="GO:0005874">
    <property type="term" value="C:microtubule"/>
    <property type="evidence" value="ECO:0007669"/>
    <property type="project" value="UniProtKB-KW"/>
</dbReference>
<evidence type="ECO:0000256" key="9">
    <source>
        <dbReference type="ARBA" id="ARBA00023212"/>
    </source>
</evidence>
<comment type="similarity">
    <text evidence="2">Belongs to the tubulin polyglutamylase family.</text>
</comment>
<sequence>MPSTMPRFKTDFDKFVVLANLERRGWESVDDYDDSWDIYWASVGTVKNVFGADSGTRLQHGQLISHFPNHYELTRKDLMVKNIKRFQKQVRREGKPHGLTAEDLDIIPATYVLPQDYALFVEEYRRAPNSTWIMKPSSKSQGKGIFLINKLSQIKKWSSNSSMPPALRNSSESYVVSRYVDNPLLIGGKKFDLRLYVVVTSYRPLTVYMSRLGFGRFCSAKYTTEEGELDNEFVHLTNVAIQKHAPGFDAAKGMKWSIHSLRHFMTTRHGAEASNELFHNMQNLIIRALLAVQPAMINDKHCFELYGYDILIDQSLKPWLLEVNASPSLSASDTSDWTLKFALLEDVLDIVDLESKREPGKIDLHMGGFDLIWDGGPVMRFDKPTSLPTMLGAYNERDRNQLRPKEDGPSHLPTQRPKRAAVSVPTSGATSGTEGGPPQAPPGAGGAAFAASLF</sequence>
<evidence type="ECO:0000256" key="1">
    <source>
        <dbReference type="ARBA" id="ARBA00004120"/>
    </source>
</evidence>
<evidence type="ECO:0000256" key="8">
    <source>
        <dbReference type="ARBA" id="ARBA00023069"/>
    </source>
</evidence>
<dbReference type="SUPFAM" id="SSF56059">
    <property type="entry name" value="Glutathione synthetase ATP-binding domain-like"/>
    <property type="match status" value="1"/>
</dbReference>
<dbReference type="GO" id="GO:0036064">
    <property type="term" value="C:ciliary basal body"/>
    <property type="evidence" value="ECO:0007669"/>
    <property type="project" value="TreeGrafter"/>
</dbReference>
<dbReference type="PANTHER" id="PTHR12241:SF31">
    <property type="entry name" value="POLYGLUTAMYLASE COMPLEX SUBUNIT TTLL1"/>
    <property type="match status" value="1"/>
</dbReference>
<evidence type="ECO:0000313" key="14">
    <source>
        <dbReference type="EMBL" id="CAD8688845.1"/>
    </source>
</evidence>
<evidence type="ECO:0000256" key="10">
    <source>
        <dbReference type="ARBA" id="ARBA00023273"/>
    </source>
</evidence>
<protein>
    <recommendedName>
        <fullName evidence="13">ATP-grasp domain-containing protein</fullName>
    </recommendedName>
</protein>
<evidence type="ECO:0000256" key="12">
    <source>
        <dbReference type="SAM" id="MobiDB-lite"/>
    </source>
</evidence>